<dbReference type="KEGG" id="dre:108180270"/>
<keyword evidence="5" id="KW-0539">Nucleus</keyword>
<dbReference type="GO" id="GO:0007219">
    <property type="term" value="P:Notch signaling pathway"/>
    <property type="evidence" value="ECO:0000318"/>
    <property type="project" value="GO_Central"/>
</dbReference>
<dbReference type="GO" id="GO:0045665">
    <property type="term" value="P:negative regulation of neuron differentiation"/>
    <property type="evidence" value="ECO:0000318"/>
    <property type="project" value="GO_Central"/>
</dbReference>
<evidence type="ECO:0000256" key="5">
    <source>
        <dbReference type="ARBA" id="ARBA00023242"/>
    </source>
</evidence>
<dbReference type="GO" id="GO:0005634">
    <property type="term" value="C:nucleus"/>
    <property type="evidence" value="ECO:0000318"/>
    <property type="project" value="GO_Central"/>
</dbReference>
<gene>
    <name evidence="7" type="primary">LOC108180270</name>
</gene>
<protein>
    <submittedName>
        <fullName evidence="7">Transcription factor HES-4-B-like</fullName>
    </submittedName>
</protein>
<sequence>MTDIPQRRSKISKPLMERRRRARINACIGELRTLLIQAHATPRIQSSKLEKAEILEFTVRHLRTLHCPTTGEWSQFCAGYTACVQEITRFFRTALPQPDPRTCTEMNQEQPEDSQHLLTHIARVWRPWN</sequence>
<dbReference type="GO" id="GO:0000981">
    <property type="term" value="F:DNA-binding transcription factor activity, RNA polymerase II-specific"/>
    <property type="evidence" value="ECO:0000318"/>
    <property type="project" value="GO_Central"/>
</dbReference>
<comment type="subcellular location">
    <subcellularLocation>
        <location evidence="1">Nucleus</location>
    </subcellularLocation>
</comment>
<dbReference type="GO" id="GO:0050767">
    <property type="term" value="P:regulation of neurogenesis"/>
    <property type="evidence" value="ECO:0000318"/>
    <property type="project" value="GO_Central"/>
</dbReference>
<reference evidence="7" key="1">
    <citation type="submission" date="2025-08" db="UniProtKB">
        <authorList>
            <consortium name="RefSeq"/>
        </authorList>
    </citation>
    <scope>IDENTIFICATION</scope>
    <source>
        <strain evidence="7">Tuebingen</strain>
        <tissue evidence="7">Fibroblasts and whole tissue</tissue>
    </source>
</reference>
<dbReference type="Proteomes" id="UP000000437">
    <property type="component" value="Chromosome 23"/>
</dbReference>
<dbReference type="Pfam" id="PF00010">
    <property type="entry name" value="HLH"/>
    <property type="match status" value="1"/>
</dbReference>
<evidence type="ECO:0000256" key="4">
    <source>
        <dbReference type="ARBA" id="ARBA00023163"/>
    </source>
</evidence>
<accession>A0A8M9PT25</accession>
<keyword evidence="2" id="KW-0678">Repressor</keyword>
<proteinExistence type="predicted"/>
<evidence type="ECO:0000256" key="1">
    <source>
        <dbReference type="ARBA" id="ARBA00004123"/>
    </source>
</evidence>
<keyword evidence="4" id="KW-0804">Transcription</keyword>
<keyword evidence="6" id="KW-1185">Reference proteome</keyword>
<organism evidence="6 7">
    <name type="scientific">Danio rerio</name>
    <name type="common">Zebrafish</name>
    <name type="synonym">Brachydanio rerio</name>
    <dbReference type="NCBI Taxonomy" id="7955"/>
    <lineage>
        <taxon>Eukaryota</taxon>
        <taxon>Metazoa</taxon>
        <taxon>Chordata</taxon>
        <taxon>Craniata</taxon>
        <taxon>Vertebrata</taxon>
        <taxon>Euteleostomi</taxon>
        <taxon>Actinopterygii</taxon>
        <taxon>Neopterygii</taxon>
        <taxon>Teleostei</taxon>
        <taxon>Ostariophysi</taxon>
        <taxon>Cypriniformes</taxon>
        <taxon>Danionidae</taxon>
        <taxon>Danioninae</taxon>
        <taxon>Danio</taxon>
    </lineage>
</organism>
<dbReference type="OrthoDB" id="6085656at2759"/>
<dbReference type="InterPro" id="IPR050370">
    <property type="entry name" value="HES_HEY"/>
</dbReference>
<evidence type="ECO:0000313" key="6">
    <source>
        <dbReference type="Proteomes" id="UP000000437"/>
    </source>
</evidence>
<dbReference type="InterPro" id="IPR011598">
    <property type="entry name" value="bHLH_dom"/>
</dbReference>
<dbReference type="Gene3D" id="4.10.280.10">
    <property type="entry name" value="Helix-loop-helix DNA-binding domain"/>
    <property type="match status" value="1"/>
</dbReference>
<dbReference type="AlphaFoldDB" id="A0A8M9PT25"/>
<evidence type="ECO:0000256" key="2">
    <source>
        <dbReference type="ARBA" id="ARBA00022491"/>
    </source>
</evidence>
<evidence type="ECO:0000256" key="3">
    <source>
        <dbReference type="ARBA" id="ARBA00023015"/>
    </source>
</evidence>
<dbReference type="PROSITE" id="PS50888">
    <property type="entry name" value="BHLH"/>
    <property type="match status" value="1"/>
</dbReference>
<evidence type="ECO:0000313" key="7">
    <source>
        <dbReference type="RefSeq" id="XP_021324225.2"/>
    </source>
</evidence>
<dbReference type="SMART" id="SM00353">
    <property type="entry name" value="HLH"/>
    <property type="match status" value="1"/>
</dbReference>
<dbReference type="GO" id="GO:0006357">
    <property type="term" value="P:regulation of transcription by RNA polymerase II"/>
    <property type="evidence" value="ECO:0000318"/>
    <property type="project" value="GO_Central"/>
</dbReference>
<dbReference type="SUPFAM" id="SSF47459">
    <property type="entry name" value="HLH, helix-loop-helix DNA-binding domain"/>
    <property type="match status" value="1"/>
</dbReference>
<dbReference type="InterPro" id="IPR036638">
    <property type="entry name" value="HLH_DNA-bd_sf"/>
</dbReference>
<name>A0A8M9PT25_DANRE</name>
<dbReference type="GO" id="GO:0046983">
    <property type="term" value="F:protein dimerization activity"/>
    <property type="evidence" value="ECO:0007669"/>
    <property type="project" value="InterPro"/>
</dbReference>
<dbReference type="PANTHER" id="PTHR10985">
    <property type="entry name" value="BASIC HELIX-LOOP-HELIX TRANSCRIPTION FACTOR, HES-RELATED"/>
    <property type="match status" value="1"/>
</dbReference>
<dbReference type="CDD" id="cd11410">
    <property type="entry name" value="bHLH_O_HES"/>
    <property type="match status" value="1"/>
</dbReference>
<dbReference type="GO" id="GO:0000978">
    <property type="term" value="F:RNA polymerase II cis-regulatory region sequence-specific DNA binding"/>
    <property type="evidence" value="ECO:0000318"/>
    <property type="project" value="GO_Central"/>
</dbReference>
<dbReference type="GO" id="GO:0009952">
    <property type="term" value="P:anterior/posterior pattern specification"/>
    <property type="evidence" value="ECO:0000318"/>
    <property type="project" value="GO_Central"/>
</dbReference>
<keyword evidence="3" id="KW-0805">Transcription regulation</keyword>
<dbReference type="RefSeq" id="XP_021324225.2">
    <property type="nucleotide sequence ID" value="XM_021468550.3"/>
</dbReference>